<dbReference type="RefSeq" id="WP_148745841.1">
    <property type="nucleotide sequence ID" value="NZ_VSTH01000287.1"/>
</dbReference>
<organism evidence="1 2">
    <name type="scientific">Bradyrhizobium hipponense</name>
    <dbReference type="NCBI Taxonomy" id="2605638"/>
    <lineage>
        <taxon>Bacteria</taxon>
        <taxon>Pseudomonadati</taxon>
        <taxon>Pseudomonadota</taxon>
        <taxon>Alphaproteobacteria</taxon>
        <taxon>Hyphomicrobiales</taxon>
        <taxon>Nitrobacteraceae</taxon>
        <taxon>Bradyrhizobium</taxon>
    </lineage>
</organism>
<gene>
    <name evidence="1" type="ORF">FXV83_41940</name>
</gene>
<evidence type="ECO:0000313" key="2">
    <source>
        <dbReference type="Proteomes" id="UP000324797"/>
    </source>
</evidence>
<evidence type="ECO:0000313" key="1">
    <source>
        <dbReference type="EMBL" id="TYO60783.1"/>
    </source>
</evidence>
<dbReference type="AlphaFoldDB" id="A0A5S4Y9P3"/>
<accession>A0A5S4Y9P3</accession>
<protein>
    <recommendedName>
        <fullName evidence="3">Lipoprotein</fullName>
    </recommendedName>
</protein>
<dbReference type="EMBL" id="VSTH01000287">
    <property type="protein sequence ID" value="TYO60783.1"/>
    <property type="molecule type" value="Genomic_DNA"/>
</dbReference>
<reference evidence="1 2" key="1">
    <citation type="submission" date="2019-08" db="EMBL/GenBank/DDBJ databases">
        <title>Bradyrhizobium hipponensis sp. nov., a rhizobium isolated from a Lupinus angustifolius root nodule in Tunisia.</title>
        <authorList>
            <person name="Off K."/>
            <person name="Rejili M."/>
            <person name="Mars M."/>
            <person name="Brachmann A."/>
            <person name="Marin M."/>
        </authorList>
    </citation>
    <scope>NUCLEOTIDE SEQUENCE [LARGE SCALE GENOMIC DNA]</scope>
    <source>
        <strain evidence="2">aSej3</strain>
    </source>
</reference>
<dbReference type="Proteomes" id="UP000324797">
    <property type="component" value="Unassembled WGS sequence"/>
</dbReference>
<name>A0A5S4Y9P3_9BRAD</name>
<proteinExistence type="predicted"/>
<comment type="caution">
    <text evidence="1">The sequence shown here is derived from an EMBL/GenBank/DDBJ whole genome shotgun (WGS) entry which is preliminary data.</text>
</comment>
<evidence type="ECO:0008006" key="3">
    <source>
        <dbReference type="Google" id="ProtNLM"/>
    </source>
</evidence>
<keyword evidence="2" id="KW-1185">Reference proteome</keyword>
<sequence>MSEVVRMRTVSLWISLSVLLSGCAAVVPNFDIPVNGNGPTIHSISRRISCELVQLIERGDGISDALLGDDIDVAVQLNLTVNDTGGLSPSLTYVNAPFALGLGGTLSQSREQNFTQKFYYSMRALQKEAQAVRKLGGDLAECWPTDTNLAGELGLKRTVELAFTSQHVDWGKKLSDDGIFGGYVNFVVTKNVNGGPTWTLTSFIGPGSNLGSFSEVNTDKLTFAFARGDKAGTPFRASGRLKADRLIEQININQLTTQLSGIRPLR</sequence>
<dbReference type="PROSITE" id="PS51257">
    <property type="entry name" value="PROKAR_LIPOPROTEIN"/>
    <property type="match status" value="1"/>
</dbReference>